<sequence length="445" mass="51707">MSDSDSEDESVREEEYEKLKTRELVLRTEKTSAGGVLYGCAYCNSQPKPIEQLLIHARSSKKKKRYEHEGLAKYLDEVVCGIPKPKAQDGAPLSPPLCGPLLDKKTTEGVNTVWPPVVILANMPNNAEGTLIGNGPLKGLVNQCARDFDFHSIDKQVMYYDSHGRPTGEAFVKFQPTYAGYIEAEDFSKFLQRNECGREARWRSGKKCGWLATVEDMRRMDFNHKRVKWTTKPLSEVRDMHMTEMRKAEEMKQERDKWQDNAKQIALVALEAEDENRKLRLRHESMQVDLEEHRQTSRRIAEETERRLGKEREEERAAYEKRVSRLQHAKEHLLGENERLQQRKEADGSRLIQLKRQNEKAVADLRELRKQKDAIRRSGMELDDMRLKEKKALDERYAKEMEKIDELYRSTEKKLNEQSRWSIDSSETFEGLPDEFACALIPSSS</sequence>
<dbReference type="Gene3D" id="3.30.70.2890">
    <property type="entry name" value="XS domain"/>
    <property type="match status" value="1"/>
</dbReference>
<comment type="caution">
    <text evidence="3">The sequence shown here is derived from an EMBL/GenBank/DDBJ whole genome shotgun (WGS) entry which is preliminary data.</text>
</comment>
<dbReference type="EMBL" id="LGRX02023276">
    <property type="protein sequence ID" value="KAK3254688.1"/>
    <property type="molecule type" value="Genomic_DNA"/>
</dbReference>
<proteinExistence type="predicted"/>
<dbReference type="Pfam" id="PF03468">
    <property type="entry name" value="XS"/>
    <property type="match status" value="1"/>
</dbReference>
<accession>A0AAE0CHV5</accession>
<evidence type="ECO:0000313" key="4">
    <source>
        <dbReference type="Proteomes" id="UP001190700"/>
    </source>
</evidence>
<keyword evidence="4" id="KW-1185">Reference proteome</keyword>
<feature type="region of interest" description="Disordered" evidence="1">
    <location>
        <begin position="290"/>
        <end position="313"/>
    </location>
</feature>
<feature type="domain" description="XS" evidence="2">
    <location>
        <begin position="112"/>
        <end position="218"/>
    </location>
</feature>
<dbReference type="InterPro" id="IPR005380">
    <property type="entry name" value="XS_domain"/>
</dbReference>
<evidence type="ECO:0000256" key="1">
    <source>
        <dbReference type="SAM" id="MobiDB-lite"/>
    </source>
</evidence>
<reference evidence="3 4" key="1">
    <citation type="journal article" date="2015" name="Genome Biol. Evol.">
        <title>Comparative Genomics of a Bacterivorous Green Alga Reveals Evolutionary Causalities and Consequences of Phago-Mixotrophic Mode of Nutrition.</title>
        <authorList>
            <person name="Burns J.A."/>
            <person name="Paasch A."/>
            <person name="Narechania A."/>
            <person name="Kim E."/>
        </authorList>
    </citation>
    <scope>NUCLEOTIDE SEQUENCE [LARGE SCALE GENOMIC DNA]</scope>
    <source>
        <strain evidence="3 4">PLY_AMNH</strain>
    </source>
</reference>
<dbReference type="Proteomes" id="UP001190700">
    <property type="component" value="Unassembled WGS sequence"/>
</dbReference>
<dbReference type="PANTHER" id="PTHR46602:SF1">
    <property type="entry name" value="PROTEIN SUPPRESSOR OF GENE SILENCING 3"/>
    <property type="match status" value="1"/>
</dbReference>
<dbReference type="PANTHER" id="PTHR46602">
    <property type="entry name" value="PROTEIN SUPPRESSOR OF GENE SILENCING 3"/>
    <property type="match status" value="1"/>
</dbReference>
<organism evidence="3 4">
    <name type="scientific">Cymbomonas tetramitiformis</name>
    <dbReference type="NCBI Taxonomy" id="36881"/>
    <lineage>
        <taxon>Eukaryota</taxon>
        <taxon>Viridiplantae</taxon>
        <taxon>Chlorophyta</taxon>
        <taxon>Pyramimonadophyceae</taxon>
        <taxon>Pyramimonadales</taxon>
        <taxon>Pyramimonadaceae</taxon>
        <taxon>Cymbomonas</taxon>
    </lineage>
</organism>
<protein>
    <submittedName>
        <fullName evidence="3">XH domain-containing protein</fullName>
    </submittedName>
</protein>
<dbReference type="GO" id="GO:0031047">
    <property type="term" value="P:regulatory ncRNA-mediated gene silencing"/>
    <property type="evidence" value="ECO:0007669"/>
    <property type="project" value="InterPro"/>
</dbReference>
<evidence type="ECO:0000259" key="2">
    <source>
        <dbReference type="Pfam" id="PF03468"/>
    </source>
</evidence>
<evidence type="ECO:0000313" key="3">
    <source>
        <dbReference type="EMBL" id="KAK3254688.1"/>
    </source>
</evidence>
<gene>
    <name evidence="3" type="ORF">CYMTET_36105</name>
</gene>
<dbReference type="GO" id="GO:0051607">
    <property type="term" value="P:defense response to virus"/>
    <property type="evidence" value="ECO:0007669"/>
    <property type="project" value="InterPro"/>
</dbReference>
<dbReference type="AlphaFoldDB" id="A0AAE0CHV5"/>
<dbReference type="InterPro" id="IPR044287">
    <property type="entry name" value="SGS3"/>
</dbReference>
<dbReference type="InterPro" id="IPR038588">
    <property type="entry name" value="XS_domain_sf"/>
</dbReference>
<name>A0AAE0CHV5_9CHLO</name>